<keyword evidence="7" id="KW-0813">Transport</keyword>
<dbReference type="PANTHER" id="PTHR30558">
    <property type="entry name" value="EXBD MEMBRANE COMPONENT OF PMF-DRIVEN MACROMOLECULE IMPORT SYSTEM"/>
    <property type="match status" value="1"/>
</dbReference>
<keyword evidence="11" id="KW-1185">Reference proteome</keyword>
<keyword evidence="5 9" id="KW-1133">Transmembrane helix</keyword>
<evidence type="ECO:0000256" key="5">
    <source>
        <dbReference type="ARBA" id="ARBA00022989"/>
    </source>
</evidence>
<feature type="region of interest" description="Disordered" evidence="8">
    <location>
        <begin position="41"/>
        <end position="63"/>
    </location>
</feature>
<gene>
    <name evidence="10" type="ORF">EZI54_23060</name>
</gene>
<comment type="similarity">
    <text evidence="2 7">Belongs to the ExbD/TolR family.</text>
</comment>
<evidence type="ECO:0000256" key="9">
    <source>
        <dbReference type="SAM" id="Phobius"/>
    </source>
</evidence>
<feature type="transmembrane region" description="Helical" evidence="9">
    <location>
        <begin position="12"/>
        <end position="32"/>
    </location>
</feature>
<evidence type="ECO:0000256" key="8">
    <source>
        <dbReference type="SAM" id="MobiDB-lite"/>
    </source>
</evidence>
<dbReference type="EMBL" id="SJDL01000080">
    <property type="protein sequence ID" value="TBW46855.1"/>
    <property type="molecule type" value="Genomic_DNA"/>
</dbReference>
<accession>A0ABY1ZHB4</accession>
<dbReference type="InterPro" id="IPR003400">
    <property type="entry name" value="ExbD"/>
</dbReference>
<evidence type="ECO:0000256" key="4">
    <source>
        <dbReference type="ARBA" id="ARBA00022692"/>
    </source>
</evidence>
<evidence type="ECO:0000256" key="6">
    <source>
        <dbReference type="ARBA" id="ARBA00023136"/>
    </source>
</evidence>
<proteinExistence type="inferred from homology"/>
<evidence type="ECO:0000256" key="7">
    <source>
        <dbReference type="RuleBase" id="RU003879"/>
    </source>
</evidence>
<keyword evidence="4 7" id="KW-0812">Transmembrane</keyword>
<comment type="caution">
    <text evidence="10">The sequence shown here is derived from an EMBL/GenBank/DDBJ whole genome shotgun (WGS) entry which is preliminary data.</text>
</comment>
<feature type="compositionally biased region" description="Polar residues" evidence="8">
    <location>
        <begin position="121"/>
        <end position="137"/>
    </location>
</feature>
<organism evidence="10 11">
    <name type="scientific">Marinobacter halodurans</name>
    <dbReference type="NCBI Taxonomy" id="2528979"/>
    <lineage>
        <taxon>Bacteria</taxon>
        <taxon>Pseudomonadati</taxon>
        <taxon>Pseudomonadota</taxon>
        <taxon>Gammaproteobacteria</taxon>
        <taxon>Pseudomonadales</taxon>
        <taxon>Marinobacteraceae</taxon>
        <taxon>Marinobacter</taxon>
    </lineage>
</organism>
<keyword evidence="6 9" id="KW-0472">Membrane</keyword>
<dbReference type="PANTHER" id="PTHR30558:SF3">
    <property type="entry name" value="BIOPOLYMER TRANSPORT PROTEIN EXBD-RELATED"/>
    <property type="match status" value="1"/>
</dbReference>
<evidence type="ECO:0000256" key="3">
    <source>
        <dbReference type="ARBA" id="ARBA00022475"/>
    </source>
</evidence>
<dbReference type="Proteomes" id="UP000313645">
    <property type="component" value="Unassembled WGS sequence"/>
</dbReference>
<comment type="subcellular location">
    <subcellularLocation>
        <location evidence="1">Cell membrane</location>
        <topology evidence="1">Single-pass membrane protein</topology>
    </subcellularLocation>
    <subcellularLocation>
        <location evidence="7">Cell membrane</location>
        <topology evidence="7">Single-pass type II membrane protein</topology>
    </subcellularLocation>
</comment>
<sequence>MQLVEPRPHRRLPIRMTPLIDVVFILLVFFMVTSRLAPTSQLQLDNDTRASAGGDGEPLPSLVMQPDGRIQWGDRLETPAQLARALTRAGESEVNLETDGQVSLGDFTAGLTHLQDAGITTHWQRSSGGTASRQEAP</sequence>
<dbReference type="Pfam" id="PF02472">
    <property type="entry name" value="ExbD"/>
    <property type="match status" value="1"/>
</dbReference>
<protein>
    <submittedName>
        <fullName evidence="10">Biopolymer transporter ExbD</fullName>
    </submittedName>
</protein>
<name>A0ABY1ZHB4_9GAMM</name>
<evidence type="ECO:0000256" key="2">
    <source>
        <dbReference type="ARBA" id="ARBA00005811"/>
    </source>
</evidence>
<keyword evidence="7" id="KW-0653">Protein transport</keyword>
<reference evidence="10 11" key="1">
    <citation type="submission" date="2019-02" db="EMBL/GenBank/DDBJ databases">
        <title>Marinobacter halodurans sp. nov., a marine bacterium isolated from sea tidal flat.</title>
        <authorList>
            <person name="Yoo Y."/>
            <person name="Lee D.W."/>
            <person name="Kim B.S."/>
            <person name="Kim J.-J."/>
        </authorList>
    </citation>
    <scope>NUCLEOTIDE SEQUENCE [LARGE SCALE GENOMIC DNA]</scope>
    <source>
        <strain evidence="10 11">YJ-S3-2</strain>
    </source>
</reference>
<keyword evidence="3" id="KW-1003">Cell membrane</keyword>
<evidence type="ECO:0000256" key="1">
    <source>
        <dbReference type="ARBA" id="ARBA00004162"/>
    </source>
</evidence>
<evidence type="ECO:0000313" key="10">
    <source>
        <dbReference type="EMBL" id="TBW46855.1"/>
    </source>
</evidence>
<feature type="region of interest" description="Disordered" evidence="8">
    <location>
        <begin position="118"/>
        <end position="137"/>
    </location>
</feature>
<dbReference type="RefSeq" id="WP_131484214.1">
    <property type="nucleotide sequence ID" value="NZ_SJDL01000080.1"/>
</dbReference>
<evidence type="ECO:0000313" key="11">
    <source>
        <dbReference type="Proteomes" id="UP000313645"/>
    </source>
</evidence>